<dbReference type="EMBL" id="JBDXSU010000025">
    <property type="protein sequence ID" value="MFB5192631.1"/>
    <property type="molecule type" value="Genomic_DNA"/>
</dbReference>
<dbReference type="RefSeq" id="WP_275475904.1">
    <property type="nucleotide sequence ID" value="NZ_CP162940.1"/>
</dbReference>
<evidence type="ECO:0000313" key="1">
    <source>
        <dbReference type="EMBL" id="MFB5192631.1"/>
    </source>
</evidence>
<organism evidence="1 2">
    <name type="scientific">Alicyclobacillus fastidiosus</name>
    <dbReference type="NCBI Taxonomy" id="392011"/>
    <lineage>
        <taxon>Bacteria</taxon>
        <taxon>Bacillati</taxon>
        <taxon>Bacillota</taxon>
        <taxon>Bacilli</taxon>
        <taxon>Bacillales</taxon>
        <taxon>Alicyclobacillaceae</taxon>
        <taxon>Alicyclobacillus</taxon>
    </lineage>
</organism>
<protein>
    <submittedName>
        <fullName evidence="1">Uncharacterized protein</fullName>
    </submittedName>
</protein>
<sequence length="69" mass="7973">MLERQFADFLTAQIKSKVEVLEQETEHQAVKDLRVYIDQLDGLFDSLLQEQSAPKQRVRRSRGGTPAQE</sequence>
<dbReference type="Proteomes" id="UP001579974">
    <property type="component" value="Unassembled WGS sequence"/>
</dbReference>
<comment type="caution">
    <text evidence="1">The sequence shown here is derived from an EMBL/GenBank/DDBJ whole genome shotgun (WGS) entry which is preliminary data.</text>
</comment>
<reference evidence="1 2" key="1">
    <citation type="journal article" date="2024" name="Int. J. Mol. Sci.">
        <title>Exploration of Alicyclobacillus spp. Genome in Search of Antibiotic Resistance.</title>
        <authorList>
            <person name="Bucka-Kolendo J."/>
            <person name="Kiousi D.E."/>
            <person name="Dekowska A."/>
            <person name="Mikolajczuk-Szczyrba A."/>
            <person name="Karadedos D.M."/>
            <person name="Michael P."/>
            <person name="Galanis A."/>
            <person name="Sokolowska B."/>
        </authorList>
    </citation>
    <scope>NUCLEOTIDE SEQUENCE [LARGE SCALE GENOMIC DNA]</scope>
    <source>
        <strain evidence="1 2">KKP 3000</strain>
    </source>
</reference>
<name>A0ABV5AKH4_9BACL</name>
<evidence type="ECO:0000313" key="2">
    <source>
        <dbReference type="Proteomes" id="UP001579974"/>
    </source>
</evidence>
<accession>A0ABV5AKH4</accession>
<keyword evidence="2" id="KW-1185">Reference proteome</keyword>
<gene>
    <name evidence="1" type="ORF">KKP3000_001840</name>
</gene>
<proteinExistence type="predicted"/>